<dbReference type="EMBL" id="QGHC01000006">
    <property type="protein sequence ID" value="PWK87787.1"/>
    <property type="molecule type" value="Genomic_DNA"/>
</dbReference>
<evidence type="ECO:0000256" key="2">
    <source>
        <dbReference type="SAM" id="Phobius"/>
    </source>
</evidence>
<dbReference type="Proteomes" id="UP000245812">
    <property type="component" value="Unassembled WGS sequence"/>
</dbReference>
<sequence>MSAGHRLLKFTRQLHLYLGVFTAPMLLFFAVTGGLQTFGWHEAARDGSGYRPPAWLASLSMLHKKQTTVAPARRPRPEAAGAERAAAPTADAQAGTGEHRPPAGAEARPPRTPPRHLLPMKIFFVLVSLGLLLSTLTGVYMAYRFTRRPRLVSALLAAGVAVPVLLALL</sequence>
<dbReference type="RefSeq" id="WP_109723621.1">
    <property type="nucleotide sequence ID" value="NZ_MSZV01000034.1"/>
</dbReference>
<feature type="transmembrane region" description="Helical" evidence="2">
    <location>
        <begin position="122"/>
        <end position="143"/>
    </location>
</feature>
<dbReference type="OrthoDB" id="118706at2"/>
<gene>
    <name evidence="3" type="ORF">C7456_106280</name>
</gene>
<feature type="region of interest" description="Disordered" evidence="1">
    <location>
        <begin position="67"/>
        <end position="113"/>
    </location>
</feature>
<dbReference type="AlphaFoldDB" id="A0A316I509"/>
<keyword evidence="2" id="KW-0472">Membrane</keyword>
<keyword evidence="4" id="KW-1185">Reference proteome</keyword>
<protein>
    <recommendedName>
        <fullName evidence="5">PepSY-associated transmembrane protein</fullName>
    </recommendedName>
</protein>
<name>A0A316I509_9GAMM</name>
<keyword evidence="2" id="KW-0812">Transmembrane</keyword>
<evidence type="ECO:0000313" key="4">
    <source>
        <dbReference type="Proteomes" id="UP000245812"/>
    </source>
</evidence>
<feature type="transmembrane region" description="Helical" evidence="2">
    <location>
        <begin position="16"/>
        <end position="35"/>
    </location>
</feature>
<evidence type="ECO:0008006" key="5">
    <source>
        <dbReference type="Google" id="ProtNLM"/>
    </source>
</evidence>
<proteinExistence type="predicted"/>
<feature type="compositionally biased region" description="Low complexity" evidence="1">
    <location>
        <begin position="67"/>
        <end position="107"/>
    </location>
</feature>
<keyword evidence="2" id="KW-1133">Transmembrane helix</keyword>
<feature type="transmembrane region" description="Helical" evidence="2">
    <location>
        <begin position="150"/>
        <end position="168"/>
    </location>
</feature>
<organism evidence="3 4">
    <name type="scientific">Fulvimonas soli</name>
    <dbReference type="NCBI Taxonomy" id="155197"/>
    <lineage>
        <taxon>Bacteria</taxon>
        <taxon>Pseudomonadati</taxon>
        <taxon>Pseudomonadota</taxon>
        <taxon>Gammaproteobacteria</taxon>
        <taxon>Lysobacterales</taxon>
        <taxon>Rhodanobacteraceae</taxon>
        <taxon>Fulvimonas</taxon>
    </lineage>
</organism>
<comment type="caution">
    <text evidence="3">The sequence shown here is derived from an EMBL/GenBank/DDBJ whole genome shotgun (WGS) entry which is preliminary data.</text>
</comment>
<evidence type="ECO:0000256" key="1">
    <source>
        <dbReference type="SAM" id="MobiDB-lite"/>
    </source>
</evidence>
<evidence type="ECO:0000313" key="3">
    <source>
        <dbReference type="EMBL" id="PWK87787.1"/>
    </source>
</evidence>
<reference evidence="3 4" key="1">
    <citation type="submission" date="2018-05" db="EMBL/GenBank/DDBJ databases">
        <title>Genomic Encyclopedia of Type Strains, Phase IV (KMG-IV): sequencing the most valuable type-strain genomes for metagenomic binning, comparative biology and taxonomic classification.</title>
        <authorList>
            <person name="Goeker M."/>
        </authorList>
    </citation>
    <scope>NUCLEOTIDE SEQUENCE [LARGE SCALE GENOMIC DNA]</scope>
    <source>
        <strain evidence="3 4">DSM 14263</strain>
    </source>
</reference>
<accession>A0A316I509</accession>